<dbReference type="InterPro" id="IPR004360">
    <property type="entry name" value="Glyas_Fos-R_dOase_dom"/>
</dbReference>
<dbReference type="SUPFAM" id="SSF54593">
    <property type="entry name" value="Glyoxalase/Bleomycin resistance protein/Dihydroxybiphenyl dioxygenase"/>
    <property type="match status" value="1"/>
</dbReference>
<reference evidence="3 4" key="1">
    <citation type="journal article" date="2008" name="Genome Res.">
        <title>Genome sequence of the beta-rhizobium Cupriavidus taiwanensis and comparative genomics of rhizobia.</title>
        <authorList>
            <person name="Amadou C."/>
            <person name="Pascal G."/>
            <person name="Mangenot S."/>
            <person name="Glew M."/>
            <person name="Bontemps C."/>
            <person name="Capela D."/>
            <person name="Carrere S."/>
            <person name="Cruveiller S."/>
            <person name="Dossat C."/>
            <person name="Lajus A."/>
            <person name="Marchetti M."/>
            <person name="Poinsot V."/>
            <person name="Rouy Z."/>
            <person name="Servin B."/>
            <person name="Saad M."/>
            <person name="Schenowitz C."/>
            <person name="Barbe V."/>
            <person name="Batut J."/>
            <person name="Medigue C."/>
            <person name="Masson-Boivin C."/>
        </authorList>
    </citation>
    <scope>NUCLEOTIDE SEQUENCE [LARGE SCALE GENOMIC DNA]</scope>
    <source>
        <strain evidence="4">DSM 17343 / BCRC 17206 / CCUG 44338 / CIP 107171 / LMG 19424 / R1</strain>
    </source>
</reference>
<evidence type="ECO:0000259" key="2">
    <source>
        <dbReference type="PROSITE" id="PS51819"/>
    </source>
</evidence>
<dbReference type="KEGG" id="cti:RALTA_A2575"/>
<dbReference type="AlphaFoldDB" id="B3R6H8"/>
<dbReference type="PROSITE" id="PS51819">
    <property type="entry name" value="VOC"/>
    <property type="match status" value="1"/>
</dbReference>
<protein>
    <submittedName>
        <fullName evidence="3">Glyoxalase, related to lactoylglutathione lyase (COG3324)</fullName>
    </submittedName>
</protein>
<proteinExistence type="predicted"/>
<evidence type="ECO:0000313" key="3">
    <source>
        <dbReference type="EMBL" id="CAQ70506.1"/>
    </source>
</evidence>
<dbReference type="PANTHER" id="PTHR33993:SF2">
    <property type="entry name" value="VOC DOMAIN-CONTAINING PROTEIN"/>
    <property type="match status" value="1"/>
</dbReference>
<dbReference type="Gene3D" id="3.10.180.10">
    <property type="entry name" value="2,3-Dihydroxybiphenyl 1,2-Dioxygenase, domain 1"/>
    <property type="match status" value="1"/>
</dbReference>
<sequence length="157" mass="17368">MTSPTDSLLTARCQQPPRMMRAPHSPTHGTQEPIMNQRLINWLEIPVVDMNRAVGFYEQVFDIRLRRETMSQVDMAVFPHPDPGGALVAGEGYRPSNYYGTVPYLHAPELDALLERATRAGGKTVFGPLRLPGEIGRIAHITDSEGNRIGLHEPVAG</sequence>
<dbReference type="eggNOG" id="COG3324">
    <property type="taxonomic scope" value="Bacteria"/>
</dbReference>
<keyword evidence="4" id="KW-1185">Reference proteome</keyword>
<dbReference type="HOGENOM" id="CLU_127592_0_2_4"/>
<gene>
    <name evidence="3" type="ordered locus">RALTA_A2575</name>
</gene>
<evidence type="ECO:0000256" key="1">
    <source>
        <dbReference type="SAM" id="MobiDB-lite"/>
    </source>
</evidence>
<evidence type="ECO:0000313" key="4">
    <source>
        <dbReference type="Proteomes" id="UP000001692"/>
    </source>
</evidence>
<feature type="domain" description="VOC" evidence="2">
    <location>
        <begin position="39"/>
        <end position="154"/>
    </location>
</feature>
<feature type="region of interest" description="Disordered" evidence="1">
    <location>
        <begin position="1"/>
        <end position="31"/>
    </location>
</feature>
<dbReference type="InterPro" id="IPR037523">
    <property type="entry name" value="VOC_core"/>
</dbReference>
<dbReference type="PANTHER" id="PTHR33993">
    <property type="entry name" value="GLYOXALASE-RELATED"/>
    <property type="match status" value="1"/>
</dbReference>
<accession>B3R6H8</accession>
<dbReference type="Proteomes" id="UP000001692">
    <property type="component" value="Chromosome 1"/>
</dbReference>
<dbReference type="GO" id="GO:0016829">
    <property type="term" value="F:lyase activity"/>
    <property type="evidence" value="ECO:0007669"/>
    <property type="project" value="UniProtKB-KW"/>
</dbReference>
<dbReference type="Pfam" id="PF00903">
    <property type="entry name" value="Glyoxalase"/>
    <property type="match status" value="1"/>
</dbReference>
<dbReference type="InterPro" id="IPR052164">
    <property type="entry name" value="Anthracycline_SecMetBiosynth"/>
</dbReference>
<dbReference type="InterPro" id="IPR029068">
    <property type="entry name" value="Glyas_Bleomycin-R_OHBP_Dase"/>
</dbReference>
<keyword evidence="3" id="KW-0456">Lyase</keyword>
<name>B3R6H8_CUPTR</name>
<dbReference type="CDD" id="cd07247">
    <property type="entry name" value="SgaA_N_like"/>
    <property type="match status" value="1"/>
</dbReference>
<organism evidence="3 4">
    <name type="scientific">Cupriavidus taiwanensis (strain DSM 17343 / BCRC 17206 / CCUG 44338 / CIP 107171 / LMG 19424 / R1)</name>
    <name type="common">Ralstonia taiwanensis (strain LMG 19424)</name>
    <dbReference type="NCBI Taxonomy" id="977880"/>
    <lineage>
        <taxon>Bacteria</taxon>
        <taxon>Pseudomonadati</taxon>
        <taxon>Pseudomonadota</taxon>
        <taxon>Betaproteobacteria</taxon>
        <taxon>Burkholderiales</taxon>
        <taxon>Burkholderiaceae</taxon>
        <taxon>Cupriavidus</taxon>
    </lineage>
</organism>
<dbReference type="EMBL" id="CU633749">
    <property type="protein sequence ID" value="CAQ70506.1"/>
    <property type="molecule type" value="Genomic_DNA"/>
</dbReference>